<sequence length="143" mass="15421">MTESTQSTATNTTTKSAVWPCLSFRDARANAEFLVQAFGFEISALYARNDDPSIVEHGELRWPLGGGVMFGSALPDGGPFKGRAPGQDSVYLVCDNPDGLFERAQAAGAEVVRGLRDEDYGSRGFSARDPEGNVWSFGTYWGS</sequence>
<dbReference type="Proteomes" id="UP001500603">
    <property type="component" value="Unassembled WGS sequence"/>
</dbReference>
<accession>A0ABP9JRH5</accession>
<organism evidence="2 3">
    <name type="scientific">Nocardia callitridis</name>
    <dbReference type="NCBI Taxonomy" id="648753"/>
    <lineage>
        <taxon>Bacteria</taxon>
        <taxon>Bacillati</taxon>
        <taxon>Actinomycetota</taxon>
        <taxon>Actinomycetes</taxon>
        <taxon>Mycobacteriales</taxon>
        <taxon>Nocardiaceae</taxon>
        <taxon>Nocardia</taxon>
    </lineage>
</organism>
<evidence type="ECO:0000313" key="3">
    <source>
        <dbReference type="Proteomes" id="UP001500603"/>
    </source>
</evidence>
<protein>
    <submittedName>
        <fullName evidence="2">VOC family protein</fullName>
    </submittedName>
</protein>
<dbReference type="SUPFAM" id="SSF54593">
    <property type="entry name" value="Glyoxalase/Bleomycin resistance protein/Dihydroxybiphenyl dioxygenase"/>
    <property type="match status" value="1"/>
</dbReference>
<dbReference type="EMBL" id="BAABJM010000001">
    <property type="protein sequence ID" value="GAA5042514.1"/>
    <property type="molecule type" value="Genomic_DNA"/>
</dbReference>
<dbReference type="InterPro" id="IPR004360">
    <property type="entry name" value="Glyas_Fos-R_dOase_dom"/>
</dbReference>
<comment type="caution">
    <text evidence="2">The sequence shown here is derived from an EMBL/GenBank/DDBJ whole genome shotgun (WGS) entry which is preliminary data.</text>
</comment>
<proteinExistence type="predicted"/>
<reference evidence="3" key="1">
    <citation type="journal article" date="2019" name="Int. J. Syst. Evol. Microbiol.">
        <title>The Global Catalogue of Microorganisms (GCM) 10K type strain sequencing project: providing services to taxonomists for standard genome sequencing and annotation.</title>
        <authorList>
            <consortium name="The Broad Institute Genomics Platform"/>
            <consortium name="The Broad Institute Genome Sequencing Center for Infectious Disease"/>
            <person name="Wu L."/>
            <person name="Ma J."/>
        </authorList>
    </citation>
    <scope>NUCLEOTIDE SEQUENCE [LARGE SCALE GENOMIC DNA]</scope>
    <source>
        <strain evidence="3">JCM 18298</strain>
    </source>
</reference>
<dbReference type="InterPro" id="IPR037523">
    <property type="entry name" value="VOC_core"/>
</dbReference>
<name>A0ABP9JRH5_9NOCA</name>
<dbReference type="PANTHER" id="PTHR34109">
    <property type="entry name" value="BNAUNNG04460D PROTEIN-RELATED"/>
    <property type="match status" value="1"/>
</dbReference>
<dbReference type="Pfam" id="PF00903">
    <property type="entry name" value="Glyoxalase"/>
    <property type="match status" value="1"/>
</dbReference>
<dbReference type="PROSITE" id="PS51819">
    <property type="entry name" value="VOC"/>
    <property type="match status" value="1"/>
</dbReference>
<dbReference type="Gene3D" id="3.30.720.120">
    <property type="match status" value="1"/>
</dbReference>
<dbReference type="PANTHER" id="PTHR34109:SF1">
    <property type="entry name" value="VOC DOMAIN-CONTAINING PROTEIN"/>
    <property type="match status" value="1"/>
</dbReference>
<dbReference type="RefSeq" id="WP_345493133.1">
    <property type="nucleotide sequence ID" value="NZ_BAABJM010000001.1"/>
</dbReference>
<dbReference type="Gene3D" id="3.30.720.110">
    <property type="match status" value="1"/>
</dbReference>
<evidence type="ECO:0000313" key="2">
    <source>
        <dbReference type="EMBL" id="GAA5042514.1"/>
    </source>
</evidence>
<gene>
    <name evidence="2" type="ORF">GCM10023318_02900</name>
</gene>
<feature type="domain" description="VOC" evidence="1">
    <location>
        <begin position="16"/>
        <end position="140"/>
    </location>
</feature>
<keyword evidence="3" id="KW-1185">Reference proteome</keyword>
<evidence type="ECO:0000259" key="1">
    <source>
        <dbReference type="PROSITE" id="PS51819"/>
    </source>
</evidence>
<dbReference type="InterPro" id="IPR029068">
    <property type="entry name" value="Glyas_Bleomycin-R_OHBP_Dase"/>
</dbReference>